<feature type="transmembrane region" description="Helical" evidence="7">
    <location>
        <begin position="102"/>
        <end position="125"/>
    </location>
</feature>
<evidence type="ECO:0000256" key="7">
    <source>
        <dbReference type="SAM" id="Phobius"/>
    </source>
</evidence>
<evidence type="ECO:0000256" key="2">
    <source>
        <dbReference type="ARBA" id="ARBA00022475"/>
    </source>
</evidence>
<feature type="transmembrane region" description="Helical" evidence="7">
    <location>
        <begin position="131"/>
        <end position="149"/>
    </location>
</feature>
<organism evidence="8 9">
    <name type="scientific">Trichonephila inaurata madagascariensis</name>
    <dbReference type="NCBI Taxonomy" id="2747483"/>
    <lineage>
        <taxon>Eukaryota</taxon>
        <taxon>Metazoa</taxon>
        <taxon>Ecdysozoa</taxon>
        <taxon>Arthropoda</taxon>
        <taxon>Chelicerata</taxon>
        <taxon>Arachnida</taxon>
        <taxon>Araneae</taxon>
        <taxon>Araneomorphae</taxon>
        <taxon>Entelegynae</taxon>
        <taxon>Araneoidea</taxon>
        <taxon>Nephilidae</taxon>
        <taxon>Trichonephila</taxon>
        <taxon>Trichonephila inaurata</taxon>
    </lineage>
</organism>
<evidence type="ECO:0000256" key="4">
    <source>
        <dbReference type="ARBA" id="ARBA00022989"/>
    </source>
</evidence>
<sequence length="435" mass="50467">MFLATNKTTSMNNDQKWSQLSLAEKLRKCVSPENHPIEVRETSRVHNSPDNFVLNNYSLLFRLLYLVGIKVTDYAESKKKNNSEERKAKNVKQRLVRCCENFLKYFVFSVMYSRNLISVFLLIFVKVTKTDVVRVFQSVLFSVIYTLIYRKRRAILRISKGIGFIYRQLPNCNLKKKNYHLTGVLVFVLIILIIRFTLLFGISENNAVFREKFSRLFSELNEYPMSFSLVFYLVILLFVVESLSYIIAFIALSNFVTYYGLTCSFIRDVSKCLLIQMHGAVSSNELKKVQYIYEGIMKMLNDMDSEFSLLAFITVLFNTFGLFWDVYRIAFYKNETSGYLTFTLSSISYLALLLMLMISGFASNEQANIVKIHMLCLPHETAENQSKMNFNKKTLLQDNVLTLWKIYVLDRSLVIATFGTLLTYGIMLGTLGKNN</sequence>
<evidence type="ECO:0000256" key="5">
    <source>
        <dbReference type="ARBA" id="ARBA00023136"/>
    </source>
</evidence>
<dbReference type="PANTHER" id="PTHR21421">
    <property type="entry name" value="GUSTATORY RECEPTOR"/>
    <property type="match status" value="1"/>
</dbReference>
<evidence type="ECO:0008006" key="10">
    <source>
        <dbReference type="Google" id="ProtNLM"/>
    </source>
</evidence>
<comment type="caution">
    <text evidence="8">The sequence shown here is derived from an EMBL/GenBank/DDBJ whole genome shotgun (WGS) entry which is preliminary data.</text>
</comment>
<accession>A0A8X6XIA5</accession>
<name>A0A8X6XIA5_9ARAC</name>
<dbReference type="PANTHER" id="PTHR21421:SF29">
    <property type="entry name" value="GUSTATORY RECEPTOR 5A FOR TREHALOSE-RELATED"/>
    <property type="match status" value="1"/>
</dbReference>
<dbReference type="GO" id="GO:0005886">
    <property type="term" value="C:plasma membrane"/>
    <property type="evidence" value="ECO:0007669"/>
    <property type="project" value="UniProtKB-SubCell"/>
</dbReference>
<proteinExistence type="predicted"/>
<evidence type="ECO:0000256" key="3">
    <source>
        <dbReference type="ARBA" id="ARBA00022692"/>
    </source>
</evidence>
<dbReference type="EMBL" id="BMAV01009136">
    <property type="protein sequence ID" value="GFY53187.1"/>
    <property type="molecule type" value="Genomic_DNA"/>
</dbReference>
<dbReference type="GO" id="GO:0050909">
    <property type="term" value="P:sensory perception of taste"/>
    <property type="evidence" value="ECO:0007669"/>
    <property type="project" value="InterPro"/>
</dbReference>
<evidence type="ECO:0000256" key="6">
    <source>
        <dbReference type="ARBA" id="ARBA00023170"/>
    </source>
</evidence>
<feature type="transmembrane region" description="Helical" evidence="7">
    <location>
        <begin position="307"/>
        <end position="327"/>
    </location>
</feature>
<keyword evidence="5 7" id="KW-0472">Membrane</keyword>
<keyword evidence="2" id="KW-1003">Cell membrane</keyword>
<feature type="transmembrane region" description="Helical" evidence="7">
    <location>
        <begin position="413"/>
        <end position="432"/>
    </location>
</feature>
<keyword evidence="9" id="KW-1185">Reference proteome</keyword>
<feature type="transmembrane region" description="Helical" evidence="7">
    <location>
        <begin position="339"/>
        <end position="362"/>
    </location>
</feature>
<gene>
    <name evidence="8" type="primary">AVEN_206490_1</name>
    <name evidence="8" type="ORF">TNIN_268321</name>
</gene>
<evidence type="ECO:0000313" key="8">
    <source>
        <dbReference type="EMBL" id="GFY53187.1"/>
    </source>
</evidence>
<reference evidence="8" key="1">
    <citation type="submission" date="2020-08" db="EMBL/GenBank/DDBJ databases">
        <title>Multicomponent nature underlies the extraordinary mechanical properties of spider dragline silk.</title>
        <authorList>
            <person name="Kono N."/>
            <person name="Nakamura H."/>
            <person name="Mori M."/>
            <person name="Yoshida Y."/>
            <person name="Ohtoshi R."/>
            <person name="Malay A.D."/>
            <person name="Moran D.A.P."/>
            <person name="Tomita M."/>
            <person name="Numata K."/>
            <person name="Arakawa K."/>
        </authorList>
    </citation>
    <scope>NUCLEOTIDE SEQUENCE</scope>
</reference>
<dbReference type="AlphaFoldDB" id="A0A8X6XIA5"/>
<comment type="subcellular location">
    <subcellularLocation>
        <location evidence="1">Cell membrane</location>
        <topology evidence="1">Multi-pass membrane protein</topology>
    </subcellularLocation>
</comment>
<dbReference type="Proteomes" id="UP000886998">
    <property type="component" value="Unassembled WGS sequence"/>
</dbReference>
<dbReference type="GO" id="GO:0038023">
    <property type="term" value="F:signaling receptor activity"/>
    <property type="evidence" value="ECO:0007669"/>
    <property type="project" value="UniProtKB-ARBA"/>
</dbReference>
<dbReference type="Pfam" id="PF08395">
    <property type="entry name" value="7tm_7"/>
    <property type="match status" value="1"/>
</dbReference>
<keyword evidence="6" id="KW-0675">Receptor</keyword>
<evidence type="ECO:0000256" key="1">
    <source>
        <dbReference type="ARBA" id="ARBA00004651"/>
    </source>
</evidence>
<dbReference type="InterPro" id="IPR013604">
    <property type="entry name" value="7TM_chemorcpt"/>
</dbReference>
<feature type="transmembrane region" description="Helical" evidence="7">
    <location>
        <begin position="184"/>
        <end position="203"/>
    </location>
</feature>
<dbReference type="GO" id="GO:0051606">
    <property type="term" value="P:detection of stimulus"/>
    <property type="evidence" value="ECO:0007669"/>
    <property type="project" value="UniProtKB-ARBA"/>
</dbReference>
<evidence type="ECO:0000313" key="9">
    <source>
        <dbReference type="Proteomes" id="UP000886998"/>
    </source>
</evidence>
<dbReference type="OrthoDB" id="6430535at2759"/>
<keyword evidence="4 7" id="KW-1133">Transmembrane helix</keyword>
<keyword evidence="3 7" id="KW-0812">Transmembrane</keyword>
<protein>
    <recommendedName>
        <fullName evidence="10">Gustatory receptor</fullName>
    </recommendedName>
</protein>